<evidence type="ECO:0000313" key="1">
    <source>
        <dbReference type="EMBL" id="CAG8632104.1"/>
    </source>
</evidence>
<comment type="caution">
    <text evidence="1">The sequence shown here is derived from an EMBL/GenBank/DDBJ whole genome shotgun (WGS) entry which is preliminary data.</text>
</comment>
<gene>
    <name evidence="1" type="ORF">SPELUC_LOCUS8261</name>
</gene>
<proteinExistence type="predicted"/>
<keyword evidence="2" id="KW-1185">Reference proteome</keyword>
<feature type="non-terminal residue" evidence="1">
    <location>
        <position position="1"/>
    </location>
</feature>
<sequence>KDDIALLDAHYFEEIFDKYIIQVAGKGFTVVNHPSEVYRYICISYQKSLSNESKSKLNELKASWFAIVLTFLEAFKIFASSKNISHIVIFFDHIIAIL</sequence>
<accession>A0ACA9N3S5</accession>
<dbReference type="Proteomes" id="UP000789366">
    <property type="component" value="Unassembled WGS sequence"/>
</dbReference>
<protein>
    <submittedName>
        <fullName evidence="1">12676_t:CDS:1</fullName>
    </submittedName>
</protein>
<evidence type="ECO:0000313" key="2">
    <source>
        <dbReference type="Proteomes" id="UP000789366"/>
    </source>
</evidence>
<dbReference type="EMBL" id="CAJVPW010012094">
    <property type="protein sequence ID" value="CAG8632104.1"/>
    <property type="molecule type" value="Genomic_DNA"/>
</dbReference>
<reference evidence="1" key="1">
    <citation type="submission" date="2021-06" db="EMBL/GenBank/DDBJ databases">
        <authorList>
            <person name="Kallberg Y."/>
            <person name="Tangrot J."/>
            <person name="Rosling A."/>
        </authorList>
    </citation>
    <scope>NUCLEOTIDE SEQUENCE</scope>
    <source>
        <strain evidence="1">28 12/20/2015</strain>
    </source>
</reference>
<name>A0ACA9N3S5_9GLOM</name>
<organism evidence="1 2">
    <name type="scientific">Cetraspora pellucida</name>
    <dbReference type="NCBI Taxonomy" id="1433469"/>
    <lineage>
        <taxon>Eukaryota</taxon>
        <taxon>Fungi</taxon>
        <taxon>Fungi incertae sedis</taxon>
        <taxon>Mucoromycota</taxon>
        <taxon>Glomeromycotina</taxon>
        <taxon>Glomeromycetes</taxon>
        <taxon>Diversisporales</taxon>
        <taxon>Gigasporaceae</taxon>
        <taxon>Cetraspora</taxon>
    </lineage>
</organism>